<dbReference type="InParanoid" id="S0EZ04"/>
<dbReference type="Proteomes" id="UP000014227">
    <property type="component" value="Chromosome I"/>
</dbReference>
<organism evidence="2 3">
    <name type="scientific">Chthonomonas calidirosea (strain DSM 23976 / ICMP 18418 / T49)</name>
    <dbReference type="NCBI Taxonomy" id="1303518"/>
    <lineage>
        <taxon>Bacteria</taxon>
        <taxon>Bacillati</taxon>
        <taxon>Armatimonadota</taxon>
        <taxon>Chthonomonadia</taxon>
        <taxon>Chthonomonadales</taxon>
        <taxon>Chthonomonadaceae</taxon>
        <taxon>Chthonomonas</taxon>
    </lineage>
</organism>
<dbReference type="EMBL" id="HF951689">
    <property type="protein sequence ID" value="CCW35862.1"/>
    <property type="molecule type" value="Genomic_DNA"/>
</dbReference>
<evidence type="ECO:0000313" key="2">
    <source>
        <dbReference type="EMBL" id="CCW35862.1"/>
    </source>
</evidence>
<accession>S0EZ04</accession>
<evidence type="ECO:0000256" key="1">
    <source>
        <dbReference type="SAM" id="Phobius"/>
    </source>
</evidence>
<dbReference type="PATRIC" id="fig|1303518.3.peg.2122"/>
<dbReference type="RefSeq" id="WP_016483386.1">
    <property type="nucleotide sequence ID" value="NC_021487.1"/>
</dbReference>
<gene>
    <name evidence="2" type="ORF">CCALI_02055</name>
</gene>
<evidence type="ECO:0000313" key="3">
    <source>
        <dbReference type="Proteomes" id="UP000014227"/>
    </source>
</evidence>
<dbReference type="KEGG" id="ccz:CCALI_02055"/>
<keyword evidence="1" id="KW-1133">Transmembrane helix</keyword>
<keyword evidence="3" id="KW-1185">Reference proteome</keyword>
<feature type="transmembrane region" description="Helical" evidence="1">
    <location>
        <begin position="6"/>
        <end position="27"/>
    </location>
</feature>
<sequence length="196" mass="22378">MKENKLLWIVALVSGFCCALVIAYVVWHKHQEDNDPYVRAARAAHEDVATFKREMNLLGKVFATHQLSPQDWSDLERYCYSKNPNTRVEVVSVLDYAYIPPERKAEALRMVRQLYNQLPSTVPDFTTDPQGATEAFHGSAALLPLFAVDLYKLGAPEWKTAALNALKICPPSMLPFEIRSFKNRGLWSQLHWQGEQ</sequence>
<dbReference type="STRING" id="454171.CP488_02034"/>
<proteinExistence type="predicted"/>
<keyword evidence="1" id="KW-0472">Membrane</keyword>
<name>S0EZ04_CHTCT</name>
<protein>
    <submittedName>
        <fullName evidence="2">Uncharacterized protein</fullName>
    </submittedName>
</protein>
<keyword evidence="1" id="KW-0812">Transmembrane</keyword>
<dbReference type="HOGENOM" id="CLU_1388113_0_0_0"/>
<dbReference type="AlphaFoldDB" id="S0EZ04"/>
<reference evidence="3" key="1">
    <citation type="submission" date="2013-03" db="EMBL/GenBank/DDBJ databases">
        <title>Genome sequence of Chthonomonas calidirosea, the first sequenced genome from the Armatimonadetes phylum (formally candidate division OP10).</title>
        <authorList>
            <person name="Lee K.C.Y."/>
            <person name="Morgan X.C."/>
            <person name="Dunfield P.F."/>
            <person name="Tamas I."/>
            <person name="Houghton K.M."/>
            <person name="Vyssotski M."/>
            <person name="Ryan J.L.J."/>
            <person name="Lagutin K."/>
            <person name="McDonald I.R."/>
            <person name="Stott M.B."/>
        </authorList>
    </citation>
    <scope>NUCLEOTIDE SEQUENCE [LARGE SCALE GENOMIC DNA]</scope>
    <source>
        <strain evidence="3">DSM 23976 / ICMP 18418 / T49</strain>
    </source>
</reference>